<organism evidence="2 3">
    <name type="scientific">Rubripirellula lacrimiformis</name>
    <dbReference type="NCBI Taxonomy" id="1930273"/>
    <lineage>
        <taxon>Bacteria</taxon>
        <taxon>Pseudomonadati</taxon>
        <taxon>Planctomycetota</taxon>
        <taxon>Planctomycetia</taxon>
        <taxon>Pirellulales</taxon>
        <taxon>Pirellulaceae</taxon>
        <taxon>Rubripirellula</taxon>
    </lineage>
</organism>
<dbReference type="RefSeq" id="WP_145175336.1">
    <property type="nucleotide sequence ID" value="NZ_CP036525.1"/>
</dbReference>
<feature type="domain" description="GIY-YIG" evidence="1">
    <location>
        <begin position="172"/>
        <end position="258"/>
    </location>
</feature>
<reference evidence="2 3" key="1">
    <citation type="submission" date="2019-02" db="EMBL/GenBank/DDBJ databases">
        <title>Deep-cultivation of Planctomycetes and their phenomic and genomic characterization uncovers novel biology.</title>
        <authorList>
            <person name="Wiegand S."/>
            <person name="Jogler M."/>
            <person name="Boedeker C."/>
            <person name="Pinto D."/>
            <person name="Vollmers J."/>
            <person name="Rivas-Marin E."/>
            <person name="Kohn T."/>
            <person name="Peeters S.H."/>
            <person name="Heuer A."/>
            <person name="Rast P."/>
            <person name="Oberbeckmann S."/>
            <person name="Bunk B."/>
            <person name="Jeske O."/>
            <person name="Meyerdierks A."/>
            <person name="Storesund J.E."/>
            <person name="Kallscheuer N."/>
            <person name="Luecker S."/>
            <person name="Lage O.M."/>
            <person name="Pohl T."/>
            <person name="Merkel B.J."/>
            <person name="Hornburger P."/>
            <person name="Mueller R.-W."/>
            <person name="Bruemmer F."/>
            <person name="Labrenz M."/>
            <person name="Spormann A.M."/>
            <person name="Op den Camp H."/>
            <person name="Overmann J."/>
            <person name="Amann R."/>
            <person name="Jetten M.S.M."/>
            <person name="Mascher T."/>
            <person name="Medema M.H."/>
            <person name="Devos D.P."/>
            <person name="Kaster A.-K."/>
            <person name="Ovreas L."/>
            <person name="Rohde M."/>
            <person name="Galperin M.Y."/>
            <person name="Jogler C."/>
        </authorList>
    </citation>
    <scope>NUCLEOTIDE SEQUENCE [LARGE SCALE GENOMIC DNA]</scope>
    <source>
        <strain evidence="2 3">K22_7</strain>
    </source>
</reference>
<dbReference type="InterPro" id="IPR000305">
    <property type="entry name" value="GIY-YIG_endonuc"/>
</dbReference>
<sequence length="260" mass="29522">MTTSLKDAVEKSFLTVHEGRSTDDVVIEPVLNKAFLSECQKLAPNASDFDANWQLLNLRKASSLGKVTTDVHRFSHGDYQHASQIAARQLEDRFQLTVDRILCDPAKRDEFDAIASSVAADVPVYQLRKAALGLRKARKLRPELIKRIADWGVEILSFEAKQLTEDGDLIPRKPGIYLFRDKSGYLYIGEASSLRSRVSKHLDHSDRKALARHFWDTGITEVVVELHAFDAHSDARKTGPRRAYESELIEKRNPRFNIRP</sequence>
<dbReference type="SUPFAM" id="SSF82771">
    <property type="entry name" value="GIY-YIG endonuclease"/>
    <property type="match status" value="1"/>
</dbReference>
<dbReference type="KEGG" id="rlc:K227x_58390"/>
<dbReference type="OrthoDB" id="272478at2"/>
<dbReference type="InterPro" id="IPR035901">
    <property type="entry name" value="GIY-YIG_endonuc_sf"/>
</dbReference>
<dbReference type="AlphaFoldDB" id="A0A517NJV5"/>
<evidence type="ECO:0000313" key="3">
    <source>
        <dbReference type="Proteomes" id="UP000318538"/>
    </source>
</evidence>
<name>A0A517NJV5_9BACT</name>
<keyword evidence="3" id="KW-1185">Reference proteome</keyword>
<accession>A0A517NJV5</accession>
<gene>
    <name evidence="2" type="ORF">K227x_58390</name>
</gene>
<evidence type="ECO:0000313" key="2">
    <source>
        <dbReference type="EMBL" id="QDT07412.1"/>
    </source>
</evidence>
<dbReference type="Pfam" id="PF01541">
    <property type="entry name" value="GIY-YIG"/>
    <property type="match status" value="1"/>
</dbReference>
<proteinExistence type="predicted"/>
<dbReference type="PROSITE" id="PS50164">
    <property type="entry name" value="GIY_YIG"/>
    <property type="match status" value="1"/>
</dbReference>
<protein>
    <recommendedName>
        <fullName evidence="1">GIY-YIG domain-containing protein</fullName>
    </recommendedName>
</protein>
<dbReference type="Proteomes" id="UP000318538">
    <property type="component" value="Chromosome"/>
</dbReference>
<dbReference type="EMBL" id="CP036525">
    <property type="protein sequence ID" value="QDT07412.1"/>
    <property type="molecule type" value="Genomic_DNA"/>
</dbReference>
<evidence type="ECO:0000259" key="1">
    <source>
        <dbReference type="PROSITE" id="PS50164"/>
    </source>
</evidence>
<dbReference type="Gene3D" id="3.40.1440.10">
    <property type="entry name" value="GIY-YIG endonuclease"/>
    <property type="match status" value="1"/>
</dbReference>
<dbReference type="SMART" id="SM00465">
    <property type="entry name" value="GIYc"/>
    <property type="match status" value="1"/>
</dbReference>